<dbReference type="Pfam" id="PF12802">
    <property type="entry name" value="MarR_2"/>
    <property type="match status" value="1"/>
</dbReference>
<dbReference type="InterPro" id="IPR039422">
    <property type="entry name" value="MarR/SlyA-like"/>
</dbReference>
<dbReference type="CDD" id="cd04301">
    <property type="entry name" value="NAT_SF"/>
    <property type="match status" value="1"/>
</dbReference>
<dbReference type="Proteomes" id="UP000219167">
    <property type="component" value="Unassembled WGS sequence"/>
</dbReference>
<keyword evidence="6" id="KW-0808">Transferase</keyword>
<name>A0A285UVH7_9HYPH</name>
<keyword evidence="7" id="KW-1185">Reference proteome</keyword>
<keyword evidence="1" id="KW-0805">Transcription regulation</keyword>
<dbReference type="EMBL" id="OBQD01000018">
    <property type="protein sequence ID" value="SOC45832.1"/>
    <property type="molecule type" value="Genomic_DNA"/>
</dbReference>
<dbReference type="GO" id="GO:0003677">
    <property type="term" value="F:DNA binding"/>
    <property type="evidence" value="ECO:0007669"/>
    <property type="project" value="UniProtKB-KW"/>
</dbReference>
<dbReference type="GO" id="GO:0003700">
    <property type="term" value="F:DNA-binding transcription factor activity"/>
    <property type="evidence" value="ECO:0007669"/>
    <property type="project" value="InterPro"/>
</dbReference>
<evidence type="ECO:0000256" key="1">
    <source>
        <dbReference type="ARBA" id="ARBA00023015"/>
    </source>
</evidence>
<dbReference type="InterPro" id="IPR000182">
    <property type="entry name" value="GNAT_dom"/>
</dbReference>
<evidence type="ECO:0000256" key="2">
    <source>
        <dbReference type="ARBA" id="ARBA00023125"/>
    </source>
</evidence>
<keyword evidence="2" id="KW-0238">DNA-binding</keyword>
<dbReference type="PANTHER" id="PTHR33164:SF104">
    <property type="entry name" value="TRANSCRIPTIONAL REGULATORY PROTEIN"/>
    <property type="match status" value="1"/>
</dbReference>
<dbReference type="PROSITE" id="PS50995">
    <property type="entry name" value="HTH_MARR_2"/>
    <property type="match status" value="1"/>
</dbReference>
<dbReference type="Pfam" id="PF00583">
    <property type="entry name" value="Acetyltransf_1"/>
    <property type="match status" value="1"/>
</dbReference>
<sequence length="328" mass="35319">MVVLYNLIEAASIMSAENSHRSVDAIRAVSRQLVRELGFMGGDFGGTDLPPSAVHALIEIEGGGVSARDLAMRLRLEKSSISRMLRKLVEAGAVQEEAGSEDGRVKRLSLTEAGRKRVEAIHAFARAQVSGALGRLGPGQDHTVLEGLRLYAEALGATPAARPVAPVATIVSGYRPGLIARITAMHALHYARTSGFGQRFESVVAAGLAEFCDRLGNPGNEIWAAMQGNEIVGSIAIDGEDMGAGTAHLRWFIVEDALRGSGCGKRLLDGALAFADEKGFCETHLWTFSGLDAARHLYETRGFVLAEESPGTQWGKEVREQRFVRRRQ</sequence>
<protein>
    <submittedName>
        <fullName evidence="6">MarR family transcriptional regulator with acetyltransferase activity</fullName>
    </submittedName>
</protein>
<dbReference type="SUPFAM" id="SSF46785">
    <property type="entry name" value="Winged helix' DNA-binding domain"/>
    <property type="match status" value="1"/>
</dbReference>
<evidence type="ECO:0000259" key="4">
    <source>
        <dbReference type="PROSITE" id="PS50995"/>
    </source>
</evidence>
<dbReference type="InterPro" id="IPR036390">
    <property type="entry name" value="WH_DNA-bd_sf"/>
</dbReference>
<dbReference type="InterPro" id="IPR016181">
    <property type="entry name" value="Acyl_CoA_acyltransferase"/>
</dbReference>
<dbReference type="InterPro" id="IPR011991">
    <property type="entry name" value="ArsR-like_HTH"/>
</dbReference>
<dbReference type="GO" id="GO:0016747">
    <property type="term" value="F:acyltransferase activity, transferring groups other than amino-acyl groups"/>
    <property type="evidence" value="ECO:0007669"/>
    <property type="project" value="InterPro"/>
</dbReference>
<accession>A0A285UVH7</accession>
<dbReference type="PROSITE" id="PS51186">
    <property type="entry name" value="GNAT"/>
    <property type="match status" value="1"/>
</dbReference>
<evidence type="ECO:0000256" key="3">
    <source>
        <dbReference type="ARBA" id="ARBA00023163"/>
    </source>
</evidence>
<dbReference type="Gene3D" id="3.40.630.30">
    <property type="match status" value="1"/>
</dbReference>
<evidence type="ECO:0000313" key="6">
    <source>
        <dbReference type="EMBL" id="SOC45832.1"/>
    </source>
</evidence>
<dbReference type="CDD" id="cd00090">
    <property type="entry name" value="HTH_ARSR"/>
    <property type="match status" value="1"/>
</dbReference>
<dbReference type="InterPro" id="IPR023187">
    <property type="entry name" value="Tscrpt_reg_MarR-type_CS"/>
</dbReference>
<dbReference type="GO" id="GO:0006950">
    <property type="term" value="P:response to stress"/>
    <property type="evidence" value="ECO:0007669"/>
    <property type="project" value="TreeGrafter"/>
</dbReference>
<keyword evidence="3" id="KW-0804">Transcription</keyword>
<evidence type="ECO:0000259" key="5">
    <source>
        <dbReference type="PROSITE" id="PS51186"/>
    </source>
</evidence>
<feature type="domain" description="HTH marR-type" evidence="4">
    <location>
        <begin position="1"/>
        <end position="153"/>
    </location>
</feature>
<dbReference type="SUPFAM" id="SSF55729">
    <property type="entry name" value="Acyl-CoA N-acyltransferases (Nat)"/>
    <property type="match status" value="1"/>
</dbReference>
<dbReference type="Gene3D" id="1.10.10.10">
    <property type="entry name" value="Winged helix-like DNA-binding domain superfamily/Winged helix DNA-binding domain"/>
    <property type="match status" value="1"/>
</dbReference>
<dbReference type="PANTHER" id="PTHR33164">
    <property type="entry name" value="TRANSCRIPTIONAL REGULATOR, MARR FAMILY"/>
    <property type="match status" value="1"/>
</dbReference>
<dbReference type="AlphaFoldDB" id="A0A285UVH7"/>
<reference evidence="6 7" key="1">
    <citation type="submission" date="2017-08" db="EMBL/GenBank/DDBJ databases">
        <authorList>
            <person name="de Groot N.N."/>
        </authorList>
    </citation>
    <scope>NUCLEOTIDE SEQUENCE [LARGE SCALE GENOMIC DNA]</scope>
    <source>
        <strain evidence="6 7">JC85</strain>
    </source>
</reference>
<dbReference type="PROSITE" id="PS01117">
    <property type="entry name" value="HTH_MARR_1"/>
    <property type="match status" value="1"/>
</dbReference>
<dbReference type="InterPro" id="IPR036388">
    <property type="entry name" value="WH-like_DNA-bd_sf"/>
</dbReference>
<dbReference type="PRINTS" id="PR00598">
    <property type="entry name" value="HTHMARR"/>
</dbReference>
<evidence type="ECO:0000313" key="7">
    <source>
        <dbReference type="Proteomes" id="UP000219167"/>
    </source>
</evidence>
<dbReference type="SMART" id="SM00347">
    <property type="entry name" value="HTH_MARR"/>
    <property type="match status" value="1"/>
</dbReference>
<organism evidence="6 7">
    <name type="scientific">Rhizobium subbaraonis</name>
    <dbReference type="NCBI Taxonomy" id="908946"/>
    <lineage>
        <taxon>Bacteria</taxon>
        <taxon>Pseudomonadati</taxon>
        <taxon>Pseudomonadota</taxon>
        <taxon>Alphaproteobacteria</taxon>
        <taxon>Hyphomicrobiales</taxon>
        <taxon>Rhizobiaceae</taxon>
        <taxon>Rhizobium/Agrobacterium group</taxon>
        <taxon>Rhizobium</taxon>
    </lineage>
</organism>
<proteinExistence type="predicted"/>
<feature type="domain" description="N-acetyltransferase" evidence="5">
    <location>
        <begin position="169"/>
        <end position="325"/>
    </location>
</feature>
<gene>
    <name evidence="6" type="ORF">SAMN05892877_11861</name>
</gene>
<dbReference type="InterPro" id="IPR000835">
    <property type="entry name" value="HTH_MarR-typ"/>
</dbReference>